<evidence type="ECO:0000256" key="3">
    <source>
        <dbReference type="ARBA" id="ARBA00011245"/>
    </source>
</evidence>
<dbReference type="InterPro" id="IPR045462">
    <property type="entry name" value="aa-tRNA-synth_I_cd-bd"/>
</dbReference>
<keyword evidence="9 10" id="KW-0030">Aminoacyl-tRNA synthetase</keyword>
<evidence type="ECO:0000313" key="13">
    <source>
        <dbReference type="EMBL" id="OYD15282.1"/>
    </source>
</evidence>
<dbReference type="PANTHER" id="PTHR43311">
    <property type="entry name" value="GLUTAMATE--TRNA LIGASE"/>
    <property type="match status" value="1"/>
</dbReference>
<feature type="short sequence motif" description="'HIGH' region" evidence="10">
    <location>
        <begin position="8"/>
        <end position="18"/>
    </location>
</feature>
<evidence type="ECO:0000256" key="10">
    <source>
        <dbReference type="HAMAP-Rule" id="MF_00022"/>
    </source>
</evidence>
<comment type="subunit">
    <text evidence="3 10">Monomer.</text>
</comment>
<comment type="similarity">
    <text evidence="2 10">Belongs to the class-I aminoacyl-tRNA synthetase family. Glutamate--tRNA ligase type 1 subfamily.</text>
</comment>
<comment type="function">
    <text evidence="10">Catalyzes the attachment of glutamate to tRNA(Glu) in a two-step reaction: glutamate is first activated by ATP to form Glu-AMP and then transferred to the acceptor end of tRNA(Glu).</text>
</comment>
<feature type="binding site" evidence="10">
    <location>
        <position position="243"/>
    </location>
    <ligand>
        <name>ATP</name>
        <dbReference type="ChEBI" id="CHEBI:30616"/>
    </ligand>
</feature>
<accession>A0A235BSX5</accession>
<dbReference type="GO" id="GO:0005829">
    <property type="term" value="C:cytosol"/>
    <property type="evidence" value="ECO:0007669"/>
    <property type="project" value="TreeGrafter"/>
</dbReference>
<dbReference type="PRINTS" id="PR00987">
    <property type="entry name" value="TRNASYNTHGLU"/>
</dbReference>
<protein>
    <recommendedName>
        <fullName evidence="10">Glutamate--tRNA ligase</fullName>
        <ecNumber evidence="10">6.1.1.17</ecNumber>
    </recommendedName>
    <alternativeName>
        <fullName evidence="10">Glutamyl-tRNA synthetase</fullName>
        <shortName evidence="10">GluRS</shortName>
    </alternativeName>
</protein>
<dbReference type="SUPFAM" id="SSF52374">
    <property type="entry name" value="Nucleotidylyl transferase"/>
    <property type="match status" value="1"/>
</dbReference>
<dbReference type="InterPro" id="IPR049940">
    <property type="entry name" value="GluQ/Sye"/>
</dbReference>
<comment type="subcellular location">
    <subcellularLocation>
        <location evidence="1 10">Cytoplasm</location>
    </subcellularLocation>
</comment>
<evidence type="ECO:0000256" key="8">
    <source>
        <dbReference type="ARBA" id="ARBA00022917"/>
    </source>
</evidence>
<evidence type="ECO:0000256" key="6">
    <source>
        <dbReference type="ARBA" id="ARBA00022741"/>
    </source>
</evidence>
<dbReference type="Gene3D" id="1.10.10.350">
    <property type="match status" value="1"/>
</dbReference>
<comment type="caution">
    <text evidence="13">The sequence shown here is derived from an EMBL/GenBank/DDBJ whole genome shotgun (WGS) entry which is preliminary data.</text>
</comment>
<proteinExistence type="inferred from homology"/>
<evidence type="ECO:0000259" key="12">
    <source>
        <dbReference type="Pfam" id="PF19269"/>
    </source>
</evidence>
<dbReference type="FunFam" id="3.40.50.620:FF:000007">
    <property type="entry name" value="Glutamate--tRNA ligase"/>
    <property type="match status" value="1"/>
</dbReference>
<feature type="binding site" evidence="10">
    <location>
        <position position="97"/>
    </location>
    <ligand>
        <name>Zn(2+)</name>
        <dbReference type="ChEBI" id="CHEBI:29105"/>
    </ligand>
</feature>
<evidence type="ECO:0000256" key="1">
    <source>
        <dbReference type="ARBA" id="ARBA00004496"/>
    </source>
</evidence>
<feature type="domain" description="Aminoacyl-tRNA synthetase class I anticodon-binding" evidence="12">
    <location>
        <begin position="322"/>
        <end position="468"/>
    </location>
</feature>
<dbReference type="GO" id="GO:0008270">
    <property type="term" value="F:zinc ion binding"/>
    <property type="evidence" value="ECO:0007669"/>
    <property type="project" value="UniProtKB-UniRule"/>
</dbReference>
<dbReference type="Pfam" id="PF00749">
    <property type="entry name" value="tRNA-synt_1c"/>
    <property type="match status" value="1"/>
</dbReference>
<feature type="binding site" evidence="10">
    <location>
        <position position="99"/>
    </location>
    <ligand>
        <name>Zn(2+)</name>
        <dbReference type="ChEBI" id="CHEBI:29105"/>
    </ligand>
</feature>
<dbReference type="HAMAP" id="MF_00022">
    <property type="entry name" value="Glu_tRNA_synth_type1"/>
    <property type="match status" value="1"/>
</dbReference>
<dbReference type="GO" id="GO:0005524">
    <property type="term" value="F:ATP binding"/>
    <property type="evidence" value="ECO:0007669"/>
    <property type="project" value="UniProtKB-UniRule"/>
</dbReference>
<dbReference type="InterPro" id="IPR020752">
    <property type="entry name" value="Glu-tRNA-synth_I_codon-bd_sub1"/>
</dbReference>
<dbReference type="SUPFAM" id="SSF48163">
    <property type="entry name" value="An anticodon-binding domain of class I aminoacyl-tRNA synthetases"/>
    <property type="match status" value="1"/>
</dbReference>
<comment type="cofactor">
    <cofactor evidence="10">
        <name>Zn(2+)</name>
        <dbReference type="ChEBI" id="CHEBI:29105"/>
    </cofactor>
    <text evidence="10">Binds 1 zinc ion per subunit.</text>
</comment>
<keyword evidence="5 10" id="KW-0436">Ligase</keyword>
<dbReference type="Gene3D" id="3.40.50.620">
    <property type="entry name" value="HUPs"/>
    <property type="match status" value="1"/>
</dbReference>
<dbReference type="InterPro" id="IPR014729">
    <property type="entry name" value="Rossmann-like_a/b/a_fold"/>
</dbReference>
<dbReference type="GO" id="GO:0006424">
    <property type="term" value="P:glutamyl-tRNA aminoacylation"/>
    <property type="evidence" value="ECO:0007669"/>
    <property type="project" value="UniProtKB-UniRule"/>
</dbReference>
<dbReference type="InterPro" id="IPR008925">
    <property type="entry name" value="aa_tRNA-synth_I_cd-bd_sf"/>
</dbReference>
<keyword evidence="6 10" id="KW-0547">Nucleotide-binding</keyword>
<evidence type="ECO:0000313" key="14">
    <source>
        <dbReference type="Proteomes" id="UP000215215"/>
    </source>
</evidence>
<dbReference type="Pfam" id="PF19269">
    <property type="entry name" value="Anticodon_2"/>
    <property type="match status" value="1"/>
</dbReference>
<dbReference type="InterPro" id="IPR001412">
    <property type="entry name" value="aa-tRNA-synth_I_CS"/>
</dbReference>
<feature type="binding site" evidence="10">
    <location>
        <position position="128"/>
    </location>
    <ligand>
        <name>Zn(2+)</name>
        <dbReference type="ChEBI" id="CHEBI:29105"/>
    </ligand>
</feature>
<dbReference type="GO" id="GO:0000049">
    <property type="term" value="F:tRNA binding"/>
    <property type="evidence" value="ECO:0007669"/>
    <property type="project" value="InterPro"/>
</dbReference>
<feature type="binding site" evidence="10">
    <location>
        <position position="126"/>
    </location>
    <ligand>
        <name>Zn(2+)</name>
        <dbReference type="ChEBI" id="CHEBI:29105"/>
    </ligand>
</feature>
<dbReference type="EMBL" id="NOZQ01000134">
    <property type="protein sequence ID" value="OYD15282.1"/>
    <property type="molecule type" value="Genomic_DNA"/>
</dbReference>
<feature type="domain" description="Glutamyl/glutaminyl-tRNA synthetase class Ib catalytic" evidence="11">
    <location>
        <begin position="1"/>
        <end position="309"/>
    </location>
</feature>
<feature type="short sequence motif" description="'KMSKS' region" evidence="10">
    <location>
        <begin position="240"/>
        <end position="244"/>
    </location>
</feature>
<organism evidence="13 14">
    <name type="scientific">candidate division WOR-3 bacterium JGI_Cruoil_03_44_89</name>
    <dbReference type="NCBI Taxonomy" id="1973748"/>
    <lineage>
        <taxon>Bacteria</taxon>
        <taxon>Bacteria division WOR-3</taxon>
    </lineage>
</organism>
<evidence type="ECO:0000256" key="2">
    <source>
        <dbReference type="ARBA" id="ARBA00007894"/>
    </source>
</evidence>
<reference evidence="13 14" key="1">
    <citation type="submission" date="2017-07" db="EMBL/GenBank/DDBJ databases">
        <title>Recovery of genomes from metagenomes via a dereplication, aggregation, and scoring strategy.</title>
        <authorList>
            <person name="Sieber C.M."/>
            <person name="Probst A.J."/>
            <person name="Sharrar A."/>
            <person name="Thomas B.C."/>
            <person name="Hess M."/>
            <person name="Tringe S.G."/>
            <person name="Banfield J.F."/>
        </authorList>
    </citation>
    <scope>NUCLEOTIDE SEQUENCE [LARGE SCALE GENOMIC DNA]</scope>
    <source>
        <strain evidence="13">JGI_Cruoil_03_44_89</strain>
    </source>
</reference>
<dbReference type="AlphaFoldDB" id="A0A235BSX5"/>
<evidence type="ECO:0000256" key="7">
    <source>
        <dbReference type="ARBA" id="ARBA00022840"/>
    </source>
</evidence>
<evidence type="ECO:0000256" key="5">
    <source>
        <dbReference type="ARBA" id="ARBA00022598"/>
    </source>
</evidence>
<dbReference type="InterPro" id="IPR000924">
    <property type="entry name" value="Glu/Gln-tRNA-synth"/>
</dbReference>
<dbReference type="Proteomes" id="UP000215215">
    <property type="component" value="Unassembled WGS sequence"/>
</dbReference>
<dbReference type="PROSITE" id="PS00178">
    <property type="entry name" value="AA_TRNA_LIGASE_I"/>
    <property type="match status" value="1"/>
</dbReference>
<sequence>MVKVRIAPSPTGFLHVGTARTALYNFLFARNGGGKFILRIEDTDIERSSDEMVNVIIESLKWMGLHWDEGPYFQSERRDIYVEYADKLLQAGLVYPCYCTKEEIEERKRVTEKKKKKKGWKYDRRCLHLTREEKKQFERERASALRFRVERASSFEDFLHGKIERSKEDIEDFVIIKSDGMATYNFACVLDDHLMGITHVIRGEDHIPNTHKQILLYEAFGWMPPEFVHLPLILGPDRSKLSKRHGAVSVLEYRDRGFLPEAFVNFLALLGWSPGGDREIMSLDEIIGLFSLERVGKRGAVFDTKKLEWMNGEYIKKMSDGELLRRLSPFIENKPGIEEKGDEYILRVIALLKERMTLLSQFWELGSYFFIPPEQYDIESFTKYVKKGRAETRKERIEKVINAFKELKKFDRDMAENCVRGVAEGMGIKAALIIHPIRFALTGKTGGPGLFEIMEILGRDECIKRLEYFVENILPQLNIKN</sequence>
<dbReference type="GO" id="GO:0004818">
    <property type="term" value="F:glutamate-tRNA ligase activity"/>
    <property type="evidence" value="ECO:0007669"/>
    <property type="project" value="UniProtKB-UniRule"/>
</dbReference>
<dbReference type="CDD" id="cd00808">
    <property type="entry name" value="GluRS_core"/>
    <property type="match status" value="1"/>
</dbReference>
<name>A0A235BSX5_UNCW3</name>
<dbReference type="InterPro" id="IPR004527">
    <property type="entry name" value="Glu-tRNA-ligase_bac/mito"/>
</dbReference>
<keyword evidence="8 10" id="KW-0648">Protein biosynthesis</keyword>
<evidence type="ECO:0000256" key="9">
    <source>
        <dbReference type="ARBA" id="ARBA00023146"/>
    </source>
</evidence>
<evidence type="ECO:0000256" key="4">
    <source>
        <dbReference type="ARBA" id="ARBA00022490"/>
    </source>
</evidence>
<dbReference type="NCBIfam" id="TIGR00464">
    <property type="entry name" value="gltX_bact"/>
    <property type="match status" value="1"/>
</dbReference>
<evidence type="ECO:0000259" key="11">
    <source>
        <dbReference type="Pfam" id="PF00749"/>
    </source>
</evidence>
<dbReference type="InterPro" id="IPR020058">
    <property type="entry name" value="Glu/Gln-tRNA-synth_Ib_cat-dom"/>
</dbReference>
<dbReference type="Gene3D" id="1.10.8.70">
    <property type="entry name" value="Glutamate-tRNA synthetase, class I, anticodon-binding domain 1"/>
    <property type="match status" value="1"/>
</dbReference>
<dbReference type="EC" id="6.1.1.17" evidence="10"/>
<keyword evidence="4 10" id="KW-0963">Cytoplasm</keyword>
<comment type="catalytic activity">
    <reaction evidence="10">
        <text>tRNA(Glu) + L-glutamate + ATP = L-glutamyl-tRNA(Glu) + AMP + diphosphate</text>
        <dbReference type="Rhea" id="RHEA:23540"/>
        <dbReference type="Rhea" id="RHEA-COMP:9663"/>
        <dbReference type="Rhea" id="RHEA-COMP:9680"/>
        <dbReference type="ChEBI" id="CHEBI:29985"/>
        <dbReference type="ChEBI" id="CHEBI:30616"/>
        <dbReference type="ChEBI" id="CHEBI:33019"/>
        <dbReference type="ChEBI" id="CHEBI:78442"/>
        <dbReference type="ChEBI" id="CHEBI:78520"/>
        <dbReference type="ChEBI" id="CHEBI:456215"/>
        <dbReference type="EC" id="6.1.1.17"/>
    </reaction>
</comment>
<keyword evidence="10" id="KW-0862">Zinc</keyword>
<dbReference type="PANTHER" id="PTHR43311:SF2">
    <property type="entry name" value="GLUTAMATE--TRNA LIGASE, MITOCHONDRIAL-RELATED"/>
    <property type="match status" value="1"/>
</dbReference>
<keyword evidence="10" id="KW-0479">Metal-binding</keyword>
<dbReference type="InterPro" id="IPR033910">
    <property type="entry name" value="GluRS_core"/>
</dbReference>
<dbReference type="InterPro" id="IPR020751">
    <property type="entry name" value="aa-tRNA-synth_I_codon-bd_sub2"/>
</dbReference>
<keyword evidence="7 10" id="KW-0067">ATP-binding</keyword>
<gene>
    <name evidence="10" type="primary">gltX</name>
    <name evidence="13" type="ORF">CH333_06100</name>
</gene>